<reference evidence="1" key="1">
    <citation type="journal article" date="2013" name="PLoS ONE">
        <title>Direct detection of alternative open reading frames translation products in human significantly expands the proteome.</title>
        <authorList>
            <person name="Vanderperre B."/>
            <person name="Lucier J.-F."/>
            <person name="Motard J."/>
            <person name="Tremblay G."/>
            <person name="Vanderperre S."/>
            <person name="Wisztorski M."/>
            <person name="Salzet M."/>
            <person name="Boisvert F.-M."/>
            <person name="Roucou X."/>
        </authorList>
    </citation>
    <scope>NUCLEOTIDE SEQUENCE</scope>
</reference>
<sequence>MAIMGWTQAMAAGPATAAWQAPCQMAARMKASVTVSQVWQGKGVTGVPMASTPTRMVAVHPVTAHTLRIPATQKLESVSAPLTHRV</sequence>
<gene>
    <name evidence="1" type="primary">LAMA1</name>
</gene>
<dbReference type="OrthoDB" id="10011303at2759"/>
<dbReference type="AlphaFoldDB" id="L8ECC5"/>
<name>L8ECC5_HUMAN</name>
<organism evidence="1">
    <name type="scientific">Homo sapiens</name>
    <name type="common">Human</name>
    <dbReference type="NCBI Taxonomy" id="9606"/>
    <lineage>
        <taxon>Eukaryota</taxon>
        <taxon>Metazoa</taxon>
        <taxon>Chordata</taxon>
        <taxon>Craniata</taxon>
        <taxon>Vertebrata</taxon>
        <taxon>Euteleostomi</taxon>
        <taxon>Mammalia</taxon>
        <taxon>Eutheria</taxon>
        <taxon>Euarchontoglires</taxon>
        <taxon>Primates</taxon>
        <taxon>Haplorrhini</taxon>
        <taxon>Catarrhini</taxon>
        <taxon>Hominidae</taxon>
        <taxon>Homo</taxon>
    </lineage>
</organism>
<dbReference type="EMBL" id="HF583830">
    <property type="protein sequence ID" value="CCQ43327.1"/>
    <property type="molecule type" value="Genomic_DNA"/>
</dbReference>
<proteinExistence type="predicted"/>
<dbReference type="ChiTaRS" id="LAMA1">
    <property type="organism name" value="human"/>
</dbReference>
<accession>L8ECC5</accession>
<protein>
    <submittedName>
        <fullName evidence="1">Alternative protein LAMA1</fullName>
    </submittedName>
</protein>
<evidence type="ECO:0000313" key="1">
    <source>
        <dbReference type="EMBL" id="CCQ43327.1"/>
    </source>
</evidence>